<name>A0ABU3Q3X3_9SPHN</name>
<gene>
    <name evidence="1" type="ORF">RQX22_02165</name>
</gene>
<dbReference type="SUPFAM" id="SSF53756">
    <property type="entry name" value="UDP-Glycosyltransferase/glycogen phosphorylase"/>
    <property type="match status" value="1"/>
</dbReference>
<dbReference type="CDD" id="cd03801">
    <property type="entry name" value="GT4_PimA-like"/>
    <property type="match status" value="1"/>
</dbReference>
<accession>A0ABU3Q3X3</accession>
<keyword evidence="2" id="KW-1185">Reference proteome</keyword>
<reference evidence="1 2" key="1">
    <citation type="submission" date="2023-05" db="EMBL/GenBank/DDBJ databases">
        <authorList>
            <person name="Guo Y."/>
        </authorList>
    </citation>
    <scope>NUCLEOTIDE SEQUENCE [LARGE SCALE GENOMIC DNA]</scope>
    <source>
        <strain evidence="1 2">GR2756</strain>
    </source>
</reference>
<dbReference type="InterPro" id="IPR017521">
    <property type="entry name" value="Sugar_tfrase_PEP-CTERM_Stp1"/>
</dbReference>
<organism evidence="1 2">
    <name type="scientific">Sphingosinicella rhizophila</name>
    <dbReference type="NCBI Taxonomy" id="3050082"/>
    <lineage>
        <taxon>Bacteria</taxon>
        <taxon>Pseudomonadati</taxon>
        <taxon>Pseudomonadota</taxon>
        <taxon>Alphaproteobacteria</taxon>
        <taxon>Sphingomonadales</taxon>
        <taxon>Sphingosinicellaceae</taxon>
        <taxon>Sphingosinicella</taxon>
    </lineage>
</organism>
<dbReference type="Proteomes" id="UP001259572">
    <property type="component" value="Unassembled WGS sequence"/>
</dbReference>
<dbReference type="RefSeq" id="WP_315723207.1">
    <property type="nucleotide sequence ID" value="NZ_JAVUPU010000001.1"/>
</dbReference>
<evidence type="ECO:0000313" key="1">
    <source>
        <dbReference type="EMBL" id="MDT9597754.1"/>
    </source>
</evidence>
<evidence type="ECO:0000313" key="2">
    <source>
        <dbReference type="Proteomes" id="UP001259572"/>
    </source>
</evidence>
<sequence length="409" mass="44625">MMDDILFLAHRIPFPPDRGDRIRSWNIIRHLATLTRVHLACFADEEADLGHLGALRQALGATLGEVHVEIRRRSRVSAGLAALVSGRPISLTSFDNASLRAFVAKLIEREPVGTIFAFSGQMAQFVPEAGAQRFIMDFVDMDSAKFAAFAEGASTPMRWVYRREAERLFAFERKTAARADTSLFVSEAEVMLFRDRAGLAHADIRALENGVDLQFYDPASVFEGLANQSQGPLIVFTGQMNYRPNIEAVTLFARDIFPRIRQNVPGARFAIVGRQPSDAVKRLADGDAVVVTGAVEDVRPWLLAANVVVAPLQVARGIQNKVLEAMAMGRPVVASPAAFEGIDAVPGRDLIVAAPDSQADAVISLLEDARQAQAMGKAARRHMQMAYPWAAKLAALTDMLSAPPRRQAA</sequence>
<dbReference type="Pfam" id="PF13692">
    <property type="entry name" value="Glyco_trans_1_4"/>
    <property type="match status" value="1"/>
</dbReference>
<comment type="caution">
    <text evidence="1">The sequence shown here is derived from an EMBL/GenBank/DDBJ whole genome shotgun (WGS) entry which is preliminary data.</text>
</comment>
<dbReference type="PANTHER" id="PTHR12526:SF600">
    <property type="entry name" value="GLYCOSYL TRANSFERASE GROUP 1"/>
    <property type="match status" value="1"/>
</dbReference>
<proteinExistence type="predicted"/>
<protein>
    <submittedName>
        <fullName evidence="1">TIGR03087 family PEP-CTERM/XrtA system glycosyltransferase</fullName>
    </submittedName>
</protein>
<dbReference type="EMBL" id="JAVUPU010000001">
    <property type="protein sequence ID" value="MDT9597754.1"/>
    <property type="molecule type" value="Genomic_DNA"/>
</dbReference>
<dbReference type="PANTHER" id="PTHR12526">
    <property type="entry name" value="GLYCOSYLTRANSFERASE"/>
    <property type="match status" value="1"/>
</dbReference>
<dbReference type="Gene3D" id="3.40.50.2000">
    <property type="entry name" value="Glycogen Phosphorylase B"/>
    <property type="match status" value="2"/>
</dbReference>
<dbReference type="NCBIfam" id="TIGR03087">
    <property type="entry name" value="stp1"/>
    <property type="match status" value="1"/>
</dbReference>